<evidence type="ECO:0000313" key="1">
    <source>
        <dbReference type="EMBL" id="GIG79556.1"/>
    </source>
</evidence>
<accession>A0A8J3PTB7</accession>
<keyword evidence="2" id="KW-1185">Reference proteome</keyword>
<sequence>MGIEASSGRVSESQLVADLVGLDQPGDVIRKAGEWLAAQLADEGFTWVRSQGKLEHRGGKRSERIYLQNSAGNRTGQLIAFGAV</sequence>
<dbReference type="RefSeq" id="WP_203883008.1">
    <property type="nucleotide sequence ID" value="NZ_BAABHH010000016.1"/>
</dbReference>
<organism evidence="1 2">
    <name type="scientific">Planotetraspora kaengkrachanensis</name>
    <dbReference type="NCBI Taxonomy" id="575193"/>
    <lineage>
        <taxon>Bacteria</taxon>
        <taxon>Bacillati</taxon>
        <taxon>Actinomycetota</taxon>
        <taxon>Actinomycetes</taxon>
        <taxon>Streptosporangiales</taxon>
        <taxon>Streptosporangiaceae</taxon>
        <taxon>Planotetraspora</taxon>
    </lineage>
</organism>
<proteinExistence type="predicted"/>
<gene>
    <name evidence="1" type="ORF">Pka01_26830</name>
</gene>
<protein>
    <submittedName>
        <fullName evidence="1">Uncharacterized protein</fullName>
    </submittedName>
</protein>
<evidence type="ECO:0000313" key="2">
    <source>
        <dbReference type="Proteomes" id="UP000630097"/>
    </source>
</evidence>
<reference evidence="1 2" key="1">
    <citation type="submission" date="2021-01" db="EMBL/GenBank/DDBJ databases">
        <title>Whole genome shotgun sequence of Planotetraspora kaengkrachanensis NBRC 104272.</title>
        <authorList>
            <person name="Komaki H."/>
            <person name="Tamura T."/>
        </authorList>
    </citation>
    <scope>NUCLEOTIDE SEQUENCE [LARGE SCALE GENOMIC DNA]</scope>
    <source>
        <strain evidence="1 2">NBRC 104272</strain>
    </source>
</reference>
<dbReference type="AlphaFoldDB" id="A0A8J3PTB7"/>
<name>A0A8J3PTB7_9ACTN</name>
<dbReference type="Proteomes" id="UP000630097">
    <property type="component" value="Unassembled WGS sequence"/>
</dbReference>
<comment type="caution">
    <text evidence="1">The sequence shown here is derived from an EMBL/GenBank/DDBJ whole genome shotgun (WGS) entry which is preliminary data.</text>
</comment>
<dbReference type="EMBL" id="BONV01000009">
    <property type="protein sequence ID" value="GIG79556.1"/>
    <property type="molecule type" value="Genomic_DNA"/>
</dbReference>